<reference evidence="7 8" key="1">
    <citation type="submission" date="2019-07" db="EMBL/GenBank/DDBJ databases">
        <title>Whole genome shotgun sequence of Cellulomonas xylanilytica NBRC 101102.</title>
        <authorList>
            <person name="Hosoyama A."/>
            <person name="Uohara A."/>
            <person name="Ohji S."/>
            <person name="Ichikawa N."/>
        </authorList>
    </citation>
    <scope>NUCLEOTIDE SEQUENCE [LARGE SCALE GENOMIC DNA]</scope>
    <source>
        <strain evidence="7 8">NBRC 101102</strain>
    </source>
</reference>
<dbReference type="InterPro" id="IPR020846">
    <property type="entry name" value="MFS_dom"/>
</dbReference>
<dbReference type="GO" id="GO:0022857">
    <property type="term" value="F:transmembrane transporter activity"/>
    <property type="evidence" value="ECO:0007669"/>
    <property type="project" value="InterPro"/>
</dbReference>
<evidence type="ECO:0000256" key="5">
    <source>
        <dbReference type="SAM" id="Phobius"/>
    </source>
</evidence>
<dbReference type="PROSITE" id="PS50850">
    <property type="entry name" value="MFS"/>
    <property type="match status" value="1"/>
</dbReference>
<dbReference type="InterPro" id="IPR036259">
    <property type="entry name" value="MFS_trans_sf"/>
</dbReference>
<evidence type="ECO:0000256" key="2">
    <source>
        <dbReference type="ARBA" id="ARBA00022692"/>
    </source>
</evidence>
<feature type="transmembrane region" description="Helical" evidence="5">
    <location>
        <begin position="284"/>
        <end position="308"/>
    </location>
</feature>
<dbReference type="GO" id="GO:0005886">
    <property type="term" value="C:plasma membrane"/>
    <property type="evidence" value="ECO:0007669"/>
    <property type="project" value="UniProtKB-SubCell"/>
</dbReference>
<name>A0A510V165_9CELL</name>
<feature type="transmembrane region" description="Helical" evidence="5">
    <location>
        <begin position="133"/>
        <end position="155"/>
    </location>
</feature>
<dbReference type="AlphaFoldDB" id="A0A510V165"/>
<dbReference type="OrthoDB" id="9778875at2"/>
<feature type="transmembrane region" description="Helical" evidence="5">
    <location>
        <begin position="201"/>
        <end position="218"/>
    </location>
</feature>
<feature type="transmembrane region" description="Helical" evidence="5">
    <location>
        <begin position="415"/>
        <end position="434"/>
    </location>
</feature>
<feature type="transmembrane region" description="Helical" evidence="5">
    <location>
        <begin position="161"/>
        <end position="180"/>
    </location>
</feature>
<feature type="transmembrane region" description="Helical" evidence="5">
    <location>
        <begin position="386"/>
        <end position="409"/>
    </location>
</feature>
<evidence type="ECO:0000313" key="7">
    <source>
        <dbReference type="EMBL" id="GEK20653.1"/>
    </source>
</evidence>
<evidence type="ECO:0000256" key="1">
    <source>
        <dbReference type="ARBA" id="ARBA00004651"/>
    </source>
</evidence>
<feature type="transmembrane region" description="Helical" evidence="5">
    <location>
        <begin position="76"/>
        <end position="94"/>
    </location>
</feature>
<comment type="subcellular location">
    <subcellularLocation>
        <location evidence="1">Cell membrane</location>
        <topology evidence="1">Multi-pass membrane protein</topology>
    </subcellularLocation>
</comment>
<proteinExistence type="predicted"/>
<comment type="caution">
    <text evidence="7">The sequence shown here is derived from an EMBL/GenBank/DDBJ whole genome shotgun (WGS) entry which is preliminary data.</text>
</comment>
<feature type="transmembrane region" description="Helical" evidence="5">
    <location>
        <begin position="44"/>
        <end position="64"/>
    </location>
</feature>
<accession>A0A510V165</accession>
<dbReference type="EMBL" id="BJUB01000003">
    <property type="protein sequence ID" value="GEK20653.1"/>
    <property type="molecule type" value="Genomic_DNA"/>
</dbReference>
<gene>
    <name evidence="7" type="ORF">CXY01_11730</name>
</gene>
<dbReference type="PANTHER" id="PTHR23501:SF154">
    <property type="entry name" value="MULTIDRUG-EFFLUX TRANSPORTER RV1634-RELATED"/>
    <property type="match status" value="1"/>
</dbReference>
<feature type="transmembrane region" description="Helical" evidence="5">
    <location>
        <begin position="255"/>
        <end position="278"/>
    </location>
</feature>
<dbReference type="Gene3D" id="1.20.1720.10">
    <property type="entry name" value="Multidrug resistance protein D"/>
    <property type="match status" value="1"/>
</dbReference>
<evidence type="ECO:0000313" key="8">
    <source>
        <dbReference type="Proteomes" id="UP000321118"/>
    </source>
</evidence>
<feature type="transmembrane region" description="Helical" evidence="5">
    <location>
        <begin position="100"/>
        <end position="121"/>
    </location>
</feature>
<dbReference type="Proteomes" id="UP000321118">
    <property type="component" value="Unassembled WGS sequence"/>
</dbReference>
<feature type="domain" description="Major facilitator superfamily (MFS) profile" evidence="6">
    <location>
        <begin position="10"/>
        <end position="439"/>
    </location>
</feature>
<dbReference type="RefSeq" id="WP_146926181.1">
    <property type="nucleotide sequence ID" value="NZ_BJUB01000003.1"/>
</dbReference>
<dbReference type="Pfam" id="PF07690">
    <property type="entry name" value="MFS_1"/>
    <property type="match status" value="1"/>
</dbReference>
<protein>
    <submittedName>
        <fullName evidence="7">MFS transporter</fullName>
    </submittedName>
</protein>
<evidence type="ECO:0000259" key="6">
    <source>
        <dbReference type="PROSITE" id="PS50850"/>
    </source>
</evidence>
<dbReference type="PRINTS" id="PR01036">
    <property type="entry name" value="TCRTETB"/>
</dbReference>
<feature type="transmembrane region" description="Helical" evidence="5">
    <location>
        <begin position="12"/>
        <end position="32"/>
    </location>
</feature>
<evidence type="ECO:0000256" key="3">
    <source>
        <dbReference type="ARBA" id="ARBA00022989"/>
    </source>
</evidence>
<feature type="transmembrane region" description="Helical" evidence="5">
    <location>
        <begin position="224"/>
        <end position="243"/>
    </location>
</feature>
<evidence type="ECO:0000256" key="4">
    <source>
        <dbReference type="ARBA" id="ARBA00023136"/>
    </source>
</evidence>
<sequence>MSDWRELRTTTWSMVALIFMVAFESLAVTTVMPTVSDALDGASLYAFAFAGPLATGVVGMVLAGPWSDRSGPRTPLLVAVGLFTAGILVAGAAPSMELLVAGRLLQGFGGGAMTVALYVVVARLYPPMLHPRVFAWFAAAWIIPSLVGPAGAGAVAQHVGWRWVFLGVALLVVPTTLMLVPALRRIGPPQSPGEPAPRGRLPWAALAAAAVLGLNLAAQVRLPWSVLVAVGTGVVALVALRAVVPAGTLRAARGLPSVVATRGLVSGAFLGAEVYLPYLLTERYAFSPTTAGIALTFAGVAWAATSWLQGRLGDRLPHRTAVVAGSLLVVVGVAGVLVTAAGHLPPVVAISSWAVAGAGMGLVYSRLTVLVLAWSLPGTQGVNSSALSIADSIGAALALALTALAFAAADAGPDSPFVAALAVAVLFALGAAAVGPRVGAGRRQAEGSTDDAESSALRS</sequence>
<keyword evidence="4 5" id="KW-0472">Membrane</keyword>
<keyword evidence="3 5" id="KW-1133">Transmembrane helix</keyword>
<feature type="transmembrane region" description="Helical" evidence="5">
    <location>
        <begin position="350"/>
        <end position="374"/>
    </location>
</feature>
<dbReference type="PANTHER" id="PTHR23501">
    <property type="entry name" value="MAJOR FACILITATOR SUPERFAMILY"/>
    <property type="match status" value="1"/>
</dbReference>
<organism evidence="7 8">
    <name type="scientific">Cellulomonas xylanilytica</name>
    <dbReference type="NCBI Taxonomy" id="233583"/>
    <lineage>
        <taxon>Bacteria</taxon>
        <taxon>Bacillati</taxon>
        <taxon>Actinomycetota</taxon>
        <taxon>Actinomycetes</taxon>
        <taxon>Micrococcales</taxon>
        <taxon>Cellulomonadaceae</taxon>
        <taxon>Cellulomonas</taxon>
    </lineage>
</organism>
<dbReference type="Gene3D" id="1.20.1250.20">
    <property type="entry name" value="MFS general substrate transporter like domains"/>
    <property type="match status" value="1"/>
</dbReference>
<keyword evidence="8" id="KW-1185">Reference proteome</keyword>
<feature type="transmembrane region" description="Helical" evidence="5">
    <location>
        <begin position="320"/>
        <end position="344"/>
    </location>
</feature>
<keyword evidence="2 5" id="KW-0812">Transmembrane</keyword>
<dbReference type="InterPro" id="IPR011701">
    <property type="entry name" value="MFS"/>
</dbReference>
<dbReference type="SUPFAM" id="SSF103473">
    <property type="entry name" value="MFS general substrate transporter"/>
    <property type="match status" value="1"/>
</dbReference>